<feature type="compositionally biased region" description="Basic and acidic residues" evidence="1">
    <location>
        <begin position="1"/>
        <end position="22"/>
    </location>
</feature>
<feature type="compositionally biased region" description="Polar residues" evidence="1">
    <location>
        <begin position="59"/>
        <end position="70"/>
    </location>
</feature>
<dbReference type="AlphaFoldDB" id="A0A182ND87"/>
<protein>
    <submittedName>
        <fullName evidence="2">Uncharacterized protein</fullName>
    </submittedName>
</protein>
<dbReference type="EnsemblMetazoa" id="ADIR005601-RA">
    <property type="protein sequence ID" value="ADIR005601-PA"/>
    <property type="gene ID" value="ADIR005601"/>
</dbReference>
<accession>A0A182ND87</accession>
<sequence length="89" mass="10031">MPRLWKDRPPCKIGEDPSRSGNRELFVQKQKWKPGTGSNANSDANAEVRESPNWEKGSTKSATTHLDTGSDITVARKMWKQPGHYILHS</sequence>
<reference evidence="3" key="1">
    <citation type="submission" date="2013-03" db="EMBL/GenBank/DDBJ databases">
        <title>The Genome Sequence of Anopheles dirus WRAIR2.</title>
        <authorList>
            <consortium name="The Broad Institute Genomics Platform"/>
            <person name="Neafsey D.E."/>
            <person name="Walton C."/>
            <person name="Walker B."/>
            <person name="Young S.K."/>
            <person name="Zeng Q."/>
            <person name="Gargeya S."/>
            <person name="Fitzgerald M."/>
            <person name="Haas B."/>
            <person name="Abouelleil A."/>
            <person name="Allen A.W."/>
            <person name="Alvarado L."/>
            <person name="Arachchi H.M."/>
            <person name="Berlin A.M."/>
            <person name="Chapman S.B."/>
            <person name="Gainer-Dewar J."/>
            <person name="Goldberg J."/>
            <person name="Griggs A."/>
            <person name="Gujja S."/>
            <person name="Hansen M."/>
            <person name="Howarth C."/>
            <person name="Imamovic A."/>
            <person name="Ireland A."/>
            <person name="Larimer J."/>
            <person name="McCowan C."/>
            <person name="Murphy C."/>
            <person name="Pearson M."/>
            <person name="Poon T.W."/>
            <person name="Priest M."/>
            <person name="Roberts A."/>
            <person name="Saif S."/>
            <person name="Shea T."/>
            <person name="Sisk P."/>
            <person name="Sykes S."/>
            <person name="Wortman J."/>
            <person name="Nusbaum C."/>
            <person name="Birren B."/>
        </authorList>
    </citation>
    <scope>NUCLEOTIDE SEQUENCE [LARGE SCALE GENOMIC DNA]</scope>
    <source>
        <strain evidence="3">WRAIR2</strain>
    </source>
</reference>
<dbReference type="VEuPathDB" id="VectorBase:ADIR005601"/>
<dbReference type="Proteomes" id="UP000075884">
    <property type="component" value="Unassembled WGS sequence"/>
</dbReference>
<name>A0A182ND87_9DIPT</name>
<reference evidence="2" key="2">
    <citation type="submission" date="2020-05" db="UniProtKB">
        <authorList>
            <consortium name="EnsemblMetazoa"/>
        </authorList>
    </citation>
    <scope>IDENTIFICATION</scope>
    <source>
        <strain evidence="2">WRAIR2</strain>
    </source>
</reference>
<evidence type="ECO:0000313" key="3">
    <source>
        <dbReference type="Proteomes" id="UP000075884"/>
    </source>
</evidence>
<feature type="region of interest" description="Disordered" evidence="1">
    <location>
        <begin position="1"/>
        <end position="70"/>
    </location>
</feature>
<keyword evidence="3" id="KW-1185">Reference proteome</keyword>
<evidence type="ECO:0000313" key="2">
    <source>
        <dbReference type="EnsemblMetazoa" id="ADIR005601-PA"/>
    </source>
</evidence>
<evidence type="ECO:0000256" key="1">
    <source>
        <dbReference type="SAM" id="MobiDB-lite"/>
    </source>
</evidence>
<proteinExistence type="predicted"/>
<organism evidence="2 3">
    <name type="scientific">Anopheles dirus</name>
    <dbReference type="NCBI Taxonomy" id="7168"/>
    <lineage>
        <taxon>Eukaryota</taxon>
        <taxon>Metazoa</taxon>
        <taxon>Ecdysozoa</taxon>
        <taxon>Arthropoda</taxon>
        <taxon>Hexapoda</taxon>
        <taxon>Insecta</taxon>
        <taxon>Pterygota</taxon>
        <taxon>Neoptera</taxon>
        <taxon>Endopterygota</taxon>
        <taxon>Diptera</taxon>
        <taxon>Nematocera</taxon>
        <taxon>Culicoidea</taxon>
        <taxon>Culicidae</taxon>
        <taxon>Anophelinae</taxon>
        <taxon>Anopheles</taxon>
    </lineage>
</organism>